<dbReference type="SMART" id="SM00387">
    <property type="entry name" value="HATPase_c"/>
    <property type="match status" value="1"/>
</dbReference>
<evidence type="ECO:0000256" key="2">
    <source>
        <dbReference type="ARBA" id="ARBA00023012"/>
    </source>
</evidence>
<feature type="domain" description="Histidine kinase" evidence="4">
    <location>
        <begin position="159"/>
        <end position="286"/>
    </location>
</feature>
<dbReference type="InterPro" id="IPR003594">
    <property type="entry name" value="HATPase_dom"/>
</dbReference>
<dbReference type="SUPFAM" id="SSF55874">
    <property type="entry name" value="ATPase domain of HSP90 chaperone/DNA topoisomerase II/histidine kinase"/>
    <property type="match status" value="1"/>
</dbReference>
<name>A0A117LB26_9THEO</name>
<dbReference type="PANTHER" id="PTHR40448:SF1">
    <property type="entry name" value="TWO-COMPONENT SENSOR HISTIDINE KINASE"/>
    <property type="match status" value="1"/>
</dbReference>
<keyword evidence="1 5" id="KW-0418">Kinase</keyword>
<reference evidence="6" key="1">
    <citation type="journal article" date="2015" name="MBio">
        <title>Genome-Resolved Metagenomic Analysis Reveals Roles for Candidate Phyla and Other Microbial Community Members in Biogeochemical Transformations in Oil Reservoirs.</title>
        <authorList>
            <person name="Hu P."/>
            <person name="Tom L."/>
            <person name="Singh A."/>
            <person name="Thomas B.C."/>
            <person name="Baker B.J."/>
            <person name="Piceno Y.M."/>
            <person name="Andersen G.L."/>
            <person name="Banfield J.F."/>
        </authorList>
    </citation>
    <scope>NUCLEOTIDE SEQUENCE [LARGE SCALE GENOMIC DNA]</scope>
</reference>
<dbReference type="InterPro" id="IPR032834">
    <property type="entry name" value="NatK-like_C"/>
</dbReference>
<evidence type="ECO:0000256" key="3">
    <source>
        <dbReference type="SAM" id="Phobius"/>
    </source>
</evidence>
<organism evidence="5 6">
    <name type="scientific">Thermacetogenium phaeum</name>
    <dbReference type="NCBI Taxonomy" id="85874"/>
    <lineage>
        <taxon>Bacteria</taxon>
        <taxon>Bacillati</taxon>
        <taxon>Bacillota</taxon>
        <taxon>Clostridia</taxon>
        <taxon>Thermoanaerobacterales</taxon>
        <taxon>Thermoanaerobacteraceae</taxon>
        <taxon>Thermacetogenium</taxon>
    </lineage>
</organism>
<dbReference type="Proteomes" id="UP000053326">
    <property type="component" value="Unassembled WGS sequence"/>
</dbReference>
<keyword evidence="3" id="KW-0472">Membrane</keyword>
<dbReference type="Pfam" id="PF14689">
    <property type="entry name" value="SPOB_a"/>
    <property type="match status" value="1"/>
</dbReference>
<proteinExistence type="predicted"/>
<keyword evidence="3" id="KW-1133">Transmembrane helix</keyword>
<dbReference type="PROSITE" id="PS50109">
    <property type="entry name" value="HIS_KIN"/>
    <property type="match status" value="1"/>
</dbReference>
<dbReference type="GO" id="GO:0000160">
    <property type="term" value="P:phosphorelay signal transduction system"/>
    <property type="evidence" value="ECO:0007669"/>
    <property type="project" value="UniProtKB-KW"/>
</dbReference>
<protein>
    <submittedName>
        <fullName evidence="5">Signal transduction histidine kinase</fullName>
    </submittedName>
</protein>
<dbReference type="GO" id="GO:0042802">
    <property type="term" value="F:identical protein binding"/>
    <property type="evidence" value="ECO:0007669"/>
    <property type="project" value="TreeGrafter"/>
</dbReference>
<dbReference type="Gene3D" id="3.30.565.10">
    <property type="entry name" value="Histidine kinase-like ATPase, C-terminal domain"/>
    <property type="match status" value="1"/>
</dbReference>
<evidence type="ECO:0000313" key="6">
    <source>
        <dbReference type="Proteomes" id="UP000053326"/>
    </source>
</evidence>
<dbReference type="InterPro" id="IPR036890">
    <property type="entry name" value="HATPase_C_sf"/>
</dbReference>
<sequence length="287" mass="32641">CRLRVVKKSSLVLVPLLLGVGIVLLAVDFYLFWSIQFDRPLTRGAIYIIDSTILTLVLVLLFICWEVYRFEKSELSRVLNSLYSEHLQELLRVVRLLRHDFANHVQVISALLQTNQIEKAKAYITSLGQRIRIPKGMLQFGIPELGALLMVKMHVADLKNISFDIEVDTDLKSLKIDPLDLNTIIGNLLDNAFEAVEGGEEEQKRVVLRFFETPESYFIQTINPGYLDEEMREKIFSPGFSTKQGSNRGFGLVSAKTAVEKYRGRINVACSQREGVKFTVIFPKMVA</sequence>
<dbReference type="EMBL" id="LGFO01000207">
    <property type="protein sequence ID" value="KUK35950.1"/>
    <property type="molecule type" value="Genomic_DNA"/>
</dbReference>
<keyword evidence="1 5" id="KW-0808">Transferase</keyword>
<dbReference type="GO" id="GO:0016301">
    <property type="term" value="F:kinase activity"/>
    <property type="evidence" value="ECO:0007669"/>
    <property type="project" value="UniProtKB-KW"/>
</dbReference>
<keyword evidence="2" id="KW-0902">Two-component regulatory system</keyword>
<dbReference type="PANTHER" id="PTHR40448">
    <property type="entry name" value="TWO-COMPONENT SENSOR HISTIDINE KINASE"/>
    <property type="match status" value="1"/>
</dbReference>
<dbReference type="Pfam" id="PF14501">
    <property type="entry name" value="HATPase_c_5"/>
    <property type="match status" value="1"/>
</dbReference>
<dbReference type="InterPro" id="IPR039506">
    <property type="entry name" value="SPOB_a"/>
</dbReference>
<keyword evidence="3" id="KW-0812">Transmembrane</keyword>
<accession>A0A117LB26</accession>
<dbReference type="Gene3D" id="1.10.287.130">
    <property type="match status" value="1"/>
</dbReference>
<dbReference type="AlphaFoldDB" id="A0A117LB26"/>
<feature type="non-terminal residue" evidence="5">
    <location>
        <position position="1"/>
    </location>
</feature>
<evidence type="ECO:0000259" key="4">
    <source>
        <dbReference type="PROSITE" id="PS50109"/>
    </source>
</evidence>
<comment type="caution">
    <text evidence="5">The sequence shown here is derived from an EMBL/GenBank/DDBJ whole genome shotgun (WGS) entry which is preliminary data.</text>
</comment>
<evidence type="ECO:0000313" key="5">
    <source>
        <dbReference type="EMBL" id="KUK35950.1"/>
    </source>
</evidence>
<evidence type="ECO:0000256" key="1">
    <source>
        <dbReference type="ARBA" id="ARBA00022777"/>
    </source>
</evidence>
<gene>
    <name evidence="5" type="ORF">XD66_1345</name>
</gene>
<dbReference type="InterPro" id="IPR005467">
    <property type="entry name" value="His_kinase_dom"/>
</dbReference>
<feature type="transmembrane region" description="Helical" evidence="3">
    <location>
        <begin position="12"/>
        <end position="33"/>
    </location>
</feature>
<feature type="transmembrane region" description="Helical" evidence="3">
    <location>
        <begin position="45"/>
        <end position="68"/>
    </location>
</feature>